<organism evidence="1 2">
    <name type="scientific">Nemania bipapillata</name>
    <dbReference type="NCBI Taxonomy" id="110536"/>
    <lineage>
        <taxon>Eukaryota</taxon>
        <taxon>Fungi</taxon>
        <taxon>Dikarya</taxon>
        <taxon>Ascomycota</taxon>
        <taxon>Pezizomycotina</taxon>
        <taxon>Sordariomycetes</taxon>
        <taxon>Xylariomycetidae</taxon>
        <taxon>Xylariales</taxon>
        <taxon>Xylariaceae</taxon>
        <taxon>Nemania</taxon>
    </lineage>
</organism>
<sequence length="463" mass="51739">MALLDPTFVFGIIVLLYLSSFVLFAVLRIITGISIQRVGYFSLRRLAYTPRDGVKLEIRGLGLHLHRPTFSQPTWLSIVVSELVVTLDIRELEGQKSSPSVTNENEDESEGGNKSKNEKETSSSSSQSTRSRHSSAVPEVSLPRRATFDTPRSATWKQLTKLKERVKKLHRNVRWIRMVDVVATDSTIHVVDVGKVQCGSFTIALDTRRRLVDRARFFFQSRAEKRLQKQPAEWIMTLKSILFTAKGGEAIEVLDSATLNVHGFLYDNMDGLRDATIALKLGRVHVPYDDVQVCADRSKRLRSRHASFRKQPDMFNISMDMDNVIREVDDPSSTDSDLMQTVSDSKEFVSSILRGIKEVQFAVSFVSLTKKVHSVRSTSSPLLLNASMKEVGIDLHRLDPKSPAHRMYFPSNAIAHEALAAALSISVGLDDGHGKPERIAYVPMATTTVKNDIAVEDCRAIGS</sequence>
<reference evidence="1" key="1">
    <citation type="submission" date="2022-11" db="EMBL/GenBank/DDBJ databases">
        <title>Genome Sequence of Nemania bipapillata.</title>
        <authorList>
            <person name="Buettner E."/>
        </authorList>
    </citation>
    <scope>NUCLEOTIDE SEQUENCE</scope>
    <source>
        <strain evidence="1">CP14</strain>
    </source>
</reference>
<dbReference type="EMBL" id="JAPESX010000083">
    <property type="protein sequence ID" value="KAJ8123446.1"/>
    <property type="molecule type" value="Genomic_DNA"/>
</dbReference>
<accession>A0ACC2J7N0</accession>
<name>A0ACC2J7N0_9PEZI</name>
<protein>
    <submittedName>
        <fullName evidence="1">Uncharacterized protein</fullName>
    </submittedName>
</protein>
<dbReference type="Proteomes" id="UP001153334">
    <property type="component" value="Unassembled WGS sequence"/>
</dbReference>
<comment type="caution">
    <text evidence="1">The sequence shown here is derived from an EMBL/GenBank/DDBJ whole genome shotgun (WGS) entry which is preliminary data.</text>
</comment>
<keyword evidence="2" id="KW-1185">Reference proteome</keyword>
<proteinExistence type="predicted"/>
<gene>
    <name evidence="1" type="ORF">ONZ43_g609</name>
</gene>
<evidence type="ECO:0000313" key="2">
    <source>
        <dbReference type="Proteomes" id="UP001153334"/>
    </source>
</evidence>
<evidence type="ECO:0000313" key="1">
    <source>
        <dbReference type="EMBL" id="KAJ8123446.1"/>
    </source>
</evidence>